<organism evidence="3 4">
    <name type="scientific">Streptomyces polychromogenes</name>
    <dbReference type="NCBI Taxonomy" id="67342"/>
    <lineage>
        <taxon>Bacteria</taxon>
        <taxon>Bacillati</taxon>
        <taxon>Actinomycetota</taxon>
        <taxon>Actinomycetes</taxon>
        <taxon>Kitasatosporales</taxon>
        <taxon>Streptomycetaceae</taxon>
        <taxon>Streptomyces</taxon>
    </lineage>
</organism>
<dbReference type="RefSeq" id="WP_344157421.1">
    <property type="nucleotide sequence ID" value="NZ_BAAABV010000015.1"/>
</dbReference>
<feature type="domain" description="STAS" evidence="2">
    <location>
        <begin position="153"/>
        <end position="241"/>
    </location>
</feature>
<sequence length="268" mass="27961">MTTSTDPEIPREGRGLPDGTMDVTVLREGPDTAAVRVTGAVDVDCADELRRALLAALDASPGGIGLDVARASFRDCSGLNVLLDVEREAAERRRPLRVTAAPPAVRRLLEVAGPPVAADADGLPAGFAAPARPEGRRGFDVSRARLEVPDADDGVWVVLLEGSVEPQDRSALRHALDGADPGTPAYVVELGGLTLMTPAATAVLSELGRTLSGRGRRLLLVGPHRLTGPVVQHSRTSGFVEFHAHLDRALLSAASPAGRPVRADEGPG</sequence>
<feature type="region of interest" description="Disordered" evidence="1">
    <location>
        <begin position="1"/>
        <end position="20"/>
    </location>
</feature>
<feature type="domain" description="STAS" evidence="2">
    <location>
        <begin position="22"/>
        <end position="113"/>
    </location>
</feature>
<accession>A0ABN0VBY2</accession>
<dbReference type="Gene3D" id="3.30.750.24">
    <property type="entry name" value="STAS domain"/>
    <property type="match status" value="2"/>
</dbReference>
<evidence type="ECO:0000259" key="2">
    <source>
        <dbReference type="PROSITE" id="PS50801"/>
    </source>
</evidence>
<dbReference type="EMBL" id="BAAABV010000015">
    <property type="protein sequence ID" value="GAA0286312.1"/>
    <property type="molecule type" value="Genomic_DNA"/>
</dbReference>
<comment type="caution">
    <text evidence="3">The sequence shown here is derived from an EMBL/GenBank/DDBJ whole genome shotgun (WGS) entry which is preliminary data.</text>
</comment>
<dbReference type="PANTHER" id="PTHR33495">
    <property type="entry name" value="ANTI-SIGMA FACTOR ANTAGONIST TM_1081-RELATED-RELATED"/>
    <property type="match status" value="1"/>
</dbReference>
<dbReference type="PANTHER" id="PTHR33495:SF2">
    <property type="entry name" value="ANTI-SIGMA FACTOR ANTAGONIST TM_1081-RELATED"/>
    <property type="match status" value="1"/>
</dbReference>
<protein>
    <recommendedName>
        <fullName evidence="2">STAS domain-containing protein</fullName>
    </recommendedName>
</protein>
<dbReference type="SUPFAM" id="SSF52091">
    <property type="entry name" value="SpoIIaa-like"/>
    <property type="match status" value="2"/>
</dbReference>
<dbReference type="InterPro" id="IPR036513">
    <property type="entry name" value="STAS_dom_sf"/>
</dbReference>
<proteinExistence type="predicted"/>
<evidence type="ECO:0000313" key="3">
    <source>
        <dbReference type="EMBL" id="GAA0286312.1"/>
    </source>
</evidence>
<dbReference type="CDD" id="cd07043">
    <property type="entry name" value="STAS_anti-anti-sigma_factors"/>
    <property type="match status" value="1"/>
</dbReference>
<evidence type="ECO:0000256" key="1">
    <source>
        <dbReference type="SAM" id="MobiDB-lite"/>
    </source>
</evidence>
<gene>
    <name evidence="3" type="ORF">GCM10010302_25730</name>
</gene>
<keyword evidence="4" id="KW-1185">Reference proteome</keyword>
<reference evidence="3 4" key="1">
    <citation type="journal article" date="2019" name="Int. J. Syst. Evol. Microbiol.">
        <title>The Global Catalogue of Microorganisms (GCM) 10K type strain sequencing project: providing services to taxonomists for standard genome sequencing and annotation.</title>
        <authorList>
            <consortium name="The Broad Institute Genomics Platform"/>
            <consortium name="The Broad Institute Genome Sequencing Center for Infectious Disease"/>
            <person name="Wu L."/>
            <person name="Ma J."/>
        </authorList>
    </citation>
    <scope>NUCLEOTIDE SEQUENCE [LARGE SCALE GENOMIC DNA]</scope>
    <source>
        <strain evidence="3 4">JCM 4505</strain>
    </source>
</reference>
<evidence type="ECO:0000313" key="4">
    <source>
        <dbReference type="Proteomes" id="UP001501867"/>
    </source>
</evidence>
<dbReference type="Proteomes" id="UP001501867">
    <property type="component" value="Unassembled WGS sequence"/>
</dbReference>
<dbReference type="InterPro" id="IPR058548">
    <property type="entry name" value="MlaB-like_STAS"/>
</dbReference>
<name>A0ABN0VBY2_9ACTN</name>
<dbReference type="InterPro" id="IPR002645">
    <property type="entry name" value="STAS_dom"/>
</dbReference>
<dbReference type="Pfam" id="PF13466">
    <property type="entry name" value="STAS_2"/>
    <property type="match status" value="1"/>
</dbReference>
<dbReference type="PROSITE" id="PS50801">
    <property type="entry name" value="STAS"/>
    <property type="match status" value="2"/>
</dbReference>